<dbReference type="SUPFAM" id="SSF53448">
    <property type="entry name" value="Nucleotide-diphospho-sugar transferases"/>
    <property type="match status" value="1"/>
</dbReference>
<dbReference type="PANTHER" id="PTHR22916:SF64">
    <property type="entry name" value="TRANSFERASE, PUTATIVE-RELATED"/>
    <property type="match status" value="1"/>
</dbReference>
<dbReference type="EMBL" id="QRUN01000013">
    <property type="protein sequence ID" value="RGR67713.1"/>
    <property type="molecule type" value="Genomic_DNA"/>
</dbReference>
<dbReference type="AlphaFoldDB" id="A0A3R5ZR23"/>
<gene>
    <name evidence="2" type="ORF">DWY29_10130</name>
</gene>
<keyword evidence="2" id="KW-0808">Transferase</keyword>
<sequence length="310" mass="36034">MENRFVKVKQEKKMNGDILVTIILLSYNAERYIIEALQSIKMQNHPKIELIIIDDCSQDNTVNLEKEWLKDNGNIFTNTKLIAQSKNYGTVANSNLGLKYSNGNYINFLAADDILTVNSVEDCLNACIKNQWEIAVGEAEWVQDDGKSPAIHKEDIEKKNKFYAESAQKQYKHLLKDNDIICSPAAFYKMSFLKKYQGFDEAYTLIEDYPFWLKITANGDHINHFDHVVVKYRQSITSATNPEKAVQIYNARITKDSKKIFYRQRMWGLLKNGQIKIVVRNIRRYFIRDLVIMLGNSSKKKLCYALTRFE</sequence>
<proteinExistence type="predicted"/>
<dbReference type="Pfam" id="PF00535">
    <property type="entry name" value="Glycos_transf_2"/>
    <property type="match status" value="1"/>
</dbReference>
<dbReference type="Gene3D" id="3.90.550.10">
    <property type="entry name" value="Spore Coat Polysaccharide Biosynthesis Protein SpsA, Chain A"/>
    <property type="match status" value="1"/>
</dbReference>
<comment type="caution">
    <text evidence="2">The sequence shown here is derived from an EMBL/GenBank/DDBJ whole genome shotgun (WGS) entry which is preliminary data.</text>
</comment>
<name>A0A3R5ZR23_9FIRM</name>
<reference evidence="2 3" key="1">
    <citation type="submission" date="2018-08" db="EMBL/GenBank/DDBJ databases">
        <title>A genome reference for cultivated species of the human gut microbiota.</title>
        <authorList>
            <person name="Zou Y."/>
            <person name="Xue W."/>
            <person name="Luo G."/>
        </authorList>
    </citation>
    <scope>NUCLEOTIDE SEQUENCE [LARGE SCALE GENOMIC DNA]</scope>
    <source>
        <strain evidence="2 3">AF24-4</strain>
    </source>
</reference>
<protein>
    <submittedName>
        <fullName evidence="2">Glycosyltransferase</fullName>
    </submittedName>
</protein>
<dbReference type="InterPro" id="IPR001173">
    <property type="entry name" value="Glyco_trans_2-like"/>
</dbReference>
<evidence type="ECO:0000313" key="3">
    <source>
        <dbReference type="Proteomes" id="UP000285820"/>
    </source>
</evidence>
<feature type="domain" description="Glycosyltransferase 2-like" evidence="1">
    <location>
        <begin position="21"/>
        <end position="195"/>
    </location>
</feature>
<evidence type="ECO:0000313" key="2">
    <source>
        <dbReference type="EMBL" id="RGR67713.1"/>
    </source>
</evidence>
<dbReference type="InterPro" id="IPR029044">
    <property type="entry name" value="Nucleotide-diphossugar_trans"/>
</dbReference>
<evidence type="ECO:0000259" key="1">
    <source>
        <dbReference type="Pfam" id="PF00535"/>
    </source>
</evidence>
<accession>A0A3R5ZR23</accession>
<dbReference type="PANTHER" id="PTHR22916">
    <property type="entry name" value="GLYCOSYLTRANSFERASE"/>
    <property type="match status" value="1"/>
</dbReference>
<organism evidence="2 3">
    <name type="scientific">Roseburia inulinivorans</name>
    <dbReference type="NCBI Taxonomy" id="360807"/>
    <lineage>
        <taxon>Bacteria</taxon>
        <taxon>Bacillati</taxon>
        <taxon>Bacillota</taxon>
        <taxon>Clostridia</taxon>
        <taxon>Lachnospirales</taxon>
        <taxon>Lachnospiraceae</taxon>
        <taxon>Roseburia</taxon>
    </lineage>
</organism>
<dbReference type="Proteomes" id="UP000285820">
    <property type="component" value="Unassembled WGS sequence"/>
</dbReference>
<dbReference type="GO" id="GO:0016740">
    <property type="term" value="F:transferase activity"/>
    <property type="evidence" value="ECO:0007669"/>
    <property type="project" value="UniProtKB-KW"/>
</dbReference>